<evidence type="ECO:0000313" key="3">
    <source>
        <dbReference type="RefSeq" id="XP_002132428.2"/>
    </source>
</evidence>
<keyword evidence="2" id="KW-1185">Reference proteome</keyword>
<dbReference type="KEGG" id="dpo:6903555"/>
<evidence type="ECO:0000256" key="1">
    <source>
        <dbReference type="SAM" id="MobiDB-lite"/>
    </source>
</evidence>
<name>A0A6I8UX55_DROPS</name>
<organism evidence="2 3">
    <name type="scientific">Drosophila pseudoobscura pseudoobscura</name>
    <name type="common">Fruit fly</name>
    <dbReference type="NCBI Taxonomy" id="46245"/>
    <lineage>
        <taxon>Eukaryota</taxon>
        <taxon>Metazoa</taxon>
        <taxon>Ecdysozoa</taxon>
        <taxon>Arthropoda</taxon>
        <taxon>Hexapoda</taxon>
        <taxon>Insecta</taxon>
        <taxon>Pterygota</taxon>
        <taxon>Neoptera</taxon>
        <taxon>Endopterygota</taxon>
        <taxon>Diptera</taxon>
        <taxon>Brachycera</taxon>
        <taxon>Muscomorpha</taxon>
        <taxon>Ephydroidea</taxon>
        <taxon>Drosophilidae</taxon>
        <taxon>Drosophila</taxon>
        <taxon>Sophophora</taxon>
    </lineage>
</organism>
<feature type="compositionally biased region" description="Low complexity" evidence="1">
    <location>
        <begin position="67"/>
        <end position="93"/>
    </location>
</feature>
<dbReference type="RefSeq" id="XP_002132428.2">
    <property type="nucleotide sequence ID" value="XM_002132392.3"/>
</dbReference>
<sequence length="139" mass="15247">MAGRYNMETSSEGEASSPNSSNSSDWSEADDSISIYREEINEVTEVALDLTTDSRMPIPFADQPQTASNLNSASAASLSAQGPTQSQSQSQSQFGANSPYIQYLVNKFSNYSVVTMYHVEFEINQILFKADMGTYQNAE</sequence>
<dbReference type="ExpressionAtlas" id="A0A6I8UX55">
    <property type="expression patterns" value="baseline"/>
</dbReference>
<feature type="region of interest" description="Disordered" evidence="1">
    <location>
        <begin position="55"/>
        <end position="93"/>
    </location>
</feature>
<accession>A0A6I8UX55</accession>
<dbReference type="AlphaFoldDB" id="A0A6I8UX55"/>
<reference evidence="3" key="1">
    <citation type="submission" date="2025-08" db="UniProtKB">
        <authorList>
            <consortium name="RefSeq"/>
        </authorList>
    </citation>
    <scope>IDENTIFICATION</scope>
    <source>
        <strain evidence="3">MV-25-SWS-2005</strain>
        <tissue evidence="3">Whole body</tissue>
    </source>
</reference>
<protein>
    <submittedName>
        <fullName evidence="3">Uncharacterized protein isoform X1</fullName>
    </submittedName>
</protein>
<proteinExistence type="predicted"/>
<evidence type="ECO:0000313" key="2">
    <source>
        <dbReference type="Proteomes" id="UP000001819"/>
    </source>
</evidence>
<feature type="region of interest" description="Disordered" evidence="1">
    <location>
        <begin position="1"/>
        <end position="30"/>
    </location>
</feature>
<gene>
    <name evidence="3" type="primary">LOC6903555</name>
</gene>
<dbReference type="Proteomes" id="UP000001819">
    <property type="component" value="Chromosome 4"/>
</dbReference>
<feature type="compositionally biased region" description="Low complexity" evidence="1">
    <location>
        <begin position="10"/>
        <end position="26"/>
    </location>
</feature>
<dbReference type="InParanoid" id="A0A6I8UX55"/>